<keyword evidence="5" id="KW-1185">Reference proteome</keyword>
<gene>
    <name evidence="4" type="ORF">RASY3_09625</name>
</gene>
<evidence type="ECO:0000256" key="2">
    <source>
        <dbReference type="PROSITE-ProRule" id="PRU00335"/>
    </source>
</evidence>
<name>A0A011VXD9_RUMAL</name>
<dbReference type="InterPro" id="IPR001647">
    <property type="entry name" value="HTH_TetR"/>
</dbReference>
<evidence type="ECO:0000259" key="3">
    <source>
        <dbReference type="PROSITE" id="PS50977"/>
    </source>
</evidence>
<dbReference type="AlphaFoldDB" id="A0A011VXD9"/>
<feature type="DNA-binding region" description="H-T-H motif" evidence="2">
    <location>
        <begin position="29"/>
        <end position="48"/>
    </location>
</feature>
<keyword evidence="1 2" id="KW-0238">DNA-binding</keyword>
<feature type="domain" description="HTH tetR-type" evidence="3">
    <location>
        <begin position="6"/>
        <end position="66"/>
    </location>
</feature>
<dbReference type="Proteomes" id="UP000021369">
    <property type="component" value="Unassembled WGS sequence"/>
</dbReference>
<dbReference type="Gene3D" id="1.10.357.10">
    <property type="entry name" value="Tetracycline Repressor, domain 2"/>
    <property type="match status" value="1"/>
</dbReference>
<evidence type="ECO:0000313" key="4">
    <source>
        <dbReference type="EMBL" id="EXM39936.1"/>
    </source>
</evidence>
<comment type="caution">
    <text evidence="4">The sequence shown here is derived from an EMBL/GenBank/DDBJ whole genome shotgun (WGS) entry which is preliminary data.</text>
</comment>
<dbReference type="InterPro" id="IPR009057">
    <property type="entry name" value="Homeodomain-like_sf"/>
</dbReference>
<dbReference type="PATRIC" id="fig|1341156.4.peg.1220"/>
<dbReference type="SUPFAM" id="SSF46689">
    <property type="entry name" value="Homeodomain-like"/>
    <property type="match status" value="1"/>
</dbReference>
<evidence type="ECO:0000313" key="5">
    <source>
        <dbReference type="Proteomes" id="UP000021369"/>
    </source>
</evidence>
<accession>A0A011VXD9</accession>
<dbReference type="PRINTS" id="PR00455">
    <property type="entry name" value="HTHTETR"/>
</dbReference>
<dbReference type="OrthoDB" id="9814200at2"/>
<sequence>MSVPDKSIDPRLLASAKAEFLDKGFIKAELKTICENAGITTGAVYKRYKSKEELFCSVVDDIAEHLDLLVKKRSDIDFSALSDKEIYDSWQMTYDSMCPLFRLLYENRQTFALLIDKAAGTRYESFNHDFVNKMSYAYEQYYAEAKKRSLAHAEVTREEFHVLLSAFWTCICEPFVHEMSWEHIEEHCRIICRFFNWQEVIMLKKGDENFV</sequence>
<protein>
    <submittedName>
        <fullName evidence="4">TetR family transcriptional regulator</fullName>
    </submittedName>
</protein>
<dbReference type="RefSeq" id="WP_037287347.1">
    <property type="nucleotide sequence ID" value="NZ_JEOB01000002.1"/>
</dbReference>
<dbReference type="EMBL" id="JEOB01000002">
    <property type="protein sequence ID" value="EXM39936.1"/>
    <property type="molecule type" value="Genomic_DNA"/>
</dbReference>
<organism evidence="4 5">
    <name type="scientific">Ruminococcus albus SY3</name>
    <dbReference type="NCBI Taxonomy" id="1341156"/>
    <lineage>
        <taxon>Bacteria</taxon>
        <taxon>Bacillati</taxon>
        <taxon>Bacillota</taxon>
        <taxon>Clostridia</taxon>
        <taxon>Eubacteriales</taxon>
        <taxon>Oscillospiraceae</taxon>
        <taxon>Ruminococcus</taxon>
    </lineage>
</organism>
<evidence type="ECO:0000256" key="1">
    <source>
        <dbReference type="ARBA" id="ARBA00023125"/>
    </source>
</evidence>
<dbReference type="PROSITE" id="PS50977">
    <property type="entry name" value="HTH_TETR_2"/>
    <property type="match status" value="1"/>
</dbReference>
<reference evidence="4 5" key="1">
    <citation type="submission" date="2013-06" db="EMBL/GenBank/DDBJ databases">
        <title>Rumen cellulosomics: divergent fiber-degrading strategies revealed by comparative genome-wide analysis of six Ruminococcal strains.</title>
        <authorList>
            <person name="Dassa B."/>
            <person name="Borovok I."/>
            <person name="Lamed R."/>
            <person name="Flint H."/>
            <person name="Yeoman C.J."/>
            <person name="White B."/>
            <person name="Bayer E.A."/>
        </authorList>
    </citation>
    <scope>NUCLEOTIDE SEQUENCE [LARGE SCALE GENOMIC DNA]</scope>
    <source>
        <strain evidence="4 5">SY3</strain>
    </source>
</reference>
<dbReference type="Pfam" id="PF00440">
    <property type="entry name" value="TetR_N"/>
    <property type="match status" value="1"/>
</dbReference>
<dbReference type="GO" id="GO:0003677">
    <property type="term" value="F:DNA binding"/>
    <property type="evidence" value="ECO:0007669"/>
    <property type="project" value="UniProtKB-UniRule"/>
</dbReference>
<proteinExistence type="predicted"/>